<organism evidence="1 2">
    <name type="scientific">Fischerella thermalis CCMEE 5318</name>
    <dbReference type="NCBI Taxonomy" id="2019666"/>
    <lineage>
        <taxon>Bacteria</taxon>
        <taxon>Bacillati</taxon>
        <taxon>Cyanobacteriota</taxon>
        <taxon>Cyanophyceae</taxon>
        <taxon>Nostocales</taxon>
        <taxon>Hapalosiphonaceae</taxon>
        <taxon>Fischerella</taxon>
    </lineage>
</organism>
<dbReference type="Proteomes" id="UP000235081">
    <property type="component" value="Unassembled WGS sequence"/>
</dbReference>
<dbReference type="EMBL" id="NMQE01000900">
    <property type="protein sequence ID" value="PMB16297.1"/>
    <property type="molecule type" value="Genomic_DNA"/>
</dbReference>
<accession>A0A2N6L4U5</accession>
<name>A0A2N6L4U5_9CYAN</name>
<proteinExistence type="predicted"/>
<evidence type="ECO:0000313" key="1">
    <source>
        <dbReference type="EMBL" id="PMB16297.1"/>
    </source>
</evidence>
<comment type="caution">
    <text evidence="1">The sequence shown here is derived from an EMBL/GenBank/DDBJ whole genome shotgun (WGS) entry which is preliminary data.</text>
</comment>
<evidence type="ECO:0000313" key="2">
    <source>
        <dbReference type="Proteomes" id="UP000235081"/>
    </source>
</evidence>
<reference evidence="1 2" key="1">
    <citation type="submission" date="2017-07" db="EMBL/GenBank/DDBJ databases">
        <title>Genomes of Fischerella (Mastigocladus) sp. strains.</title>
        <authorList>
            <person name="Miller S.R."/>
        </authorList>
    </citation>
    <scope>NUCLEOTIDE SEQUENCE [LARGE SCALE GENOMIC DNA]</scope>
    <source>
        <strain evidence="1 2">CCMEE 5318</strain>
    </source>
</reference>
<dbReference type="AlphaFoldDB" id="A0A2N6L4U5"/>
<dbReference type="RefSeq" id="WP_102183601.1">
    <property type="nucleotide sequence ID" value="NZ_NMQE01000900.1"/>
</dbReference>
<sequence>MATATMTELKSFQQVATFDRQVCELKDLTKEDDLERLRLEQKVDSALEKNAKLYFYYAGKALSKLLEQKLYRSSHPSFDEYCLERFRLGRSQVYRYIHAASTYDNLRFPNGFGEIFPTAERQIRDLYNLEPQLQREVWQTATDLAAGQPSSRIVKEALLQVLIKYGKVQNPYSIGEVCQIIAKSNPQLKDKNGCWCIVKKIDASSCTCTVATMYGQCTITVDHLKSLNYSDTERELRQQLCDRLNKLYNRGNLEEAAISVLKQLGRIQRPYLLPLEENLLRTLEQS</sequence>
<gene>
    <name evidence="1" type="ORF">CEN46_25045</name>
</gene>
<protein>
    <submittedName>
        <fullName evidence="1">Uncharacterized protein</fullName>
    </submittedName>
</protein>